<dbReference type="GO" id="GO:0042597">
    <property type="term" value="C:periplasmic space"/>
    <property type="evidence" value="ECO:0007669"/>
    <property type="project" value="UniProtKB-ARBA"/>
</dbReference>
<organism evidence="7 8">
    <name type="scientific">Proteiniborus ethanoligenes</name>
    <dbReference type="NCBI Taxonomy" id="415015"/>
    <lineage>
        <taxon>Bacteria</taxon>
        <taxon>Bacillati</taxon>
        <taxon>Bacillota</taxon>
        <taxon>Clostridia</taxon>
        <taxon>Eubacteriales</taxon>
        <taxon>Proteiniborus</taxon>
    </lineage>
</organism>
<evidence type="ECO:0000313" key="7">
    <source>
        <dbReference type="EMBL" id="SDZ08686.1"/>
    </source>
</evidence>
<dbReference type="OrthoDB" id="9772924at2"/>
<evidence type="ECO:0000256" key="2">
    <source>
        <dbReference type="ARBA" id="ARBA00005695"/>
    </source>
</evidence>
<name>A0A1H3Q5N6_9FIRM</name>
<evidence type="ECO:0000313" key="8">
    <source>
        <dbReference type="Proteomes" id="UP000198625"/>
    </source>
</evidence>
<reference evidence="7 8" key="1">
    <citation type="submission" date="2016-10" db="EMBL/GenBank/DDBJ databases">
        <authorList>
            <person name="de Groot N.N."/>
        </authorList>
    </citation>
    <scope>NUCLEOTIDE SEQUENCE [LARGE SCALE GENOMIC DNA]</scope>
    <source>
        <strain evidence="7 8">DSM 21650</strain>
    </source>
</reference>
<dbReference type="STRING" id="415015.SAMN05660462_01809"/>
<accession>A0A1H3Q5N6</accession>
<evidence type="ECO:0000256" key="5">
    <source>
        <dbReference type="SAM" id="SignalP"/>
    </source>
</evidence>
<dbReference type="InterPro" id="IPR000914">
    <property type="entry name" value="SBP_5_dom"/>
</dbReference>
<keyword evidence="4 5" id="KW-0732">Signal</keyword>
<dbReference type="AlphaFoldDB" id="A0A1H3Q5N6"/>
<sequence length="508" mass="56397">MLKKKIVWLVIAMLIISLIATGCNSTTTSGKGGKDTLTVAQGADPKSFDPHATNDQPSSRISKQIYSRLVEANEKMEIIPGLAESWNKIDDLTWEFNLRKGVKFHNGEEFKANDVKFTLERMKASQTVAHILGPVEEIKIADDYKVLIKTSEPFAPLLAHLSHTASSILNEKAVTEAGEDYGQHPIGTGPFKFIQWDAGDKVIIERFDEYFGGPAKLKTVVFRSIPEGTNRAIGLETGEIDIAYDIDPIDKEKVKTHNNLELIEGPSLSSQYIGFNINKEPFNNVKVRKALNHAINVQEIIDVVLEGAGQKANSPLADMVFGHNPDIKGYEYNVQKAKDLLKEAGYEKGFKTTIWTNENPVRVQIADIVQAQLKEVGIDVSIEVVEWSAYLDRTANGEHDMFILGWVAVTGDADYGLYALFHSSQHGSSGNRTFFSNPTVDKLLDEGKTTVDSNKRLKAYKEAQEIIVEEAPQLFLYFATQNAGVQKNIKGFTLHPAGHHSVYDVSFK</sequence>
<dbReference type="PIRSF" id="PIRSF002741">
    <property type="entry name" value="MppA"/>
    <property type="match status" value="1"/>
</dbReference>
<evidence type="ECO:0000256" key="4">
    <source>
        <dbReference type="ARBA" id="ARBA00022729"/>
    </source>
</evidence>
<dbReference type="GO" id="GO:0015833">
    <property type="term" value="P:peptide transport"/>
    <property type="evidence" value="ECO:0007669"/>
    <property type="project" value="TreeGrafter"/>
</dbReference>
<dbReference type="Proteomes" id="UP000198625">
    <property type="component" value="Unassembled WGS sequence"/>
</dbReference>
<dbReference type="InterPro" id="IPR023765">
    <property type="entry name" value="SBP_5_CS"/>
</dbReference>
<dbReference type="GO" id="GO:1904680">
    <property type="term" value="F:peptide transmembrane transporter activity"/>
    <property type="evidence" value="ECO:0007669"/>
    <property type="project" value="TreeGrafter"/>
</dbReference>
<feature type="domain" description="Solute-binding protein family 5" evidence="6">
    <location>
        <begin position="77"/>
        <end position="426"/>
    </location>
</feature>
<dbReference type="Gene3D" id="3.10.105.10">
    <property type="entry name" value="Dipeptide-binding Protein, Domain 3"/>
    <property type="match status" value="1"/>
</dbReference>
<dbReference type="InterPro" id="IPR030678">
    <property type="entry name" value="Peptide/Ni-bd"/>
</dbReference>
<keyword evidence="8" id="KW-1185">Reference proteome</keyword>
<feature type="chain" id="PRO_5038903519" evidence="5">
    <location>
        <begin position="23"/>
        <end position="508"/>
    </location>
</feature>
<evidence type="ECO:0000256" key="3">
    <source>
        <dbReference type="ARBA" id="ARBA00022448"/>
    </source>
</evidence>
<comment type="subcellular location">
    <subcellularLocation>
        <location evidence="1">Cell membrane</location>
        <topology evidence="1">Lipid-anchor</topology>
    </subcellularLocation>
</comment>
<dbReference type="PANTHER" id="PTHR30290:SF9">
    <property type="entry name" value="OLIGOPEPTIDE-BINDING PROTEIN APPA"/>
    <property type="match status" value="1"/>
</dbReference>
<dbReference type="Gene3D" id="3.40.190.10">
    <property type="entry name" value="Periplasmic binding protein-like II"/>
    <property type="match status" value="1"/>
</dbReference>
<protein>
    <submittedName>
        <fullName evidence="7">Peptide/nickel transport system substrate-binding protein</fullName>
    </submittedName>
</protein>
<dbReference type="EMBL" id="FNQE01000018">
    <property type="protein sequence ID" value="SDZ08686.1"/>
    <property type="molecule type" value="Genomic_DNA"/>
</dbReference>
<dbReference type="PROSITE" id="PS51257">
    <property type="entry name" value="PROKAR_LIPOPROTEIN"/>
    <property type="match status" value="1"/>
</dbReference>
<dbReference type="SUPFAM" id="SSF53850">
    <property type="entry name" value="Periplasmic binding protein-like II"/>
    <property type="match status" value="1"/>
</dbReference>
<dbReference type="GO" id="GO:0043190">
    <property type="term" value="C:ATP-binding cassette (ABC) transporter complex"/>
    <property type="evidence" value="ECO:0007669"/>
    <property type="project" value="InterPro"/>
</dbReference>
<keyword evidence="3" id="KW-0813">Transport</keyword>
<dbReference type="PROSITE" id="PS01040">
    <property type="entry name" value="SBP_BACTERIAL_5"/>
    <property type="match status" value="1"/>
</dbReference>
<feature type="signal peptide" evidence="5">
    <location>
        <begin position="1"/>
        <end position="22"/>
    </location>
</feature>
<dbReference type="InterPro" id="IPR039424">
    <property type="entry name" value="SBP_5"/>
</dbReference>
<evidence type="ECO:0000259" key="6">
    <source>
        <dbReference type="Pfam" id="PF00496"/>
    </source>
</evidence>
<proteinExistence type="inferred from homology"/>
<dbReference type="Gene3D" id="3.90.76.10">
    <property type="entry name" value="Dipeptide-binding Protein, Domain 1"/>
    <property type="match status" value="1"/>
</dbReference>
<dbReference type="RefSeq" id="WP_091730108.1">
    <property type="nucleotide sequence ID" value="NZ_FNQE01000018.1"/>
</dbReference>
<dbReference type="CDD" id="cd08499">
    <property type="entry name" value="PBP2_Ylib_like"/>
    <property type="match status" value="1"/>
</dbReference>
<evidence type="ECO:0000256" key="1">
    <source>
        <dbReference type="ARBA" id="ARBA00004193"/>
    </source>
</evidence>
<comment type="similarity">
    <text evidence="2">Belongs to the bacterial solute-binding protein 5 family.</text>
</comment>
<gene>
    <name evidence="7" type="ORF">SAMN05660462_01809</name>
</gene>
<dbReference type="Pfam" id="PF00496">
    <property type="entry name" value="SBP_bac_5"/>
    <property type="match status" value="1"/>
</dbReference>
<dbReference type="PANTHER" id="PTHR30290">
    <property type="entry name" value="PERIPLASMIC BINDING COMPONENT OF ABC TRANSPORTER"/>
    <property type="match status" value="1"/>
</dbReference>